<dbReference type="SUPFAM" id="SSF49482">
    <property type="entry name" value="Aromatic compound dioxygenase"/>
    <property type="match status" value="1"/>
</dbReference>
<sequence>MKTLERTSLAGCAKELEANGHAERMMQRRQATLEKARMDRGLSGKHHLKIRQVADSPHSSSENYDMETPNWVLFGDNQTTVLSPEVTEGPFWVSGELVRNDIREGQAGVDLHLDIQVMDMNTCKPVPNAAIDFWHANATGVYGGVISTTNAGNPNDMTNLQNHAFRGIQMTDEDGVVEFFSKMPGHYEGRAVHIHVMSTLNATQNANSTISGGKVAHVGQLYFDMPLNEAVKLVEPYASNNMTFTQNGEDNLFAEGGATGADPVVEYTLLGDKIEDGVFAWINFGVDAGYVRNVSAAATCGEGGCVMNPSSGKGKGKGKGKGPDGMMPPPPKRQLWV</sequence>
<feature type="domain" description="Intradiol ring-cleavage dioxygenases" evidence="2">
    <location>
        <begin position="97"/>
        <end position="191"/>
    </location>
</feature>
<gene>
    <name evidence="3" type="ORF">K402DRAFT_344407</name>
</gene>
<feature type="region of interest" description="Disordered" evidence="1">
    <location>
        <begin position="307"/>
        <end position="337"/>
    </location>
</feature>
<dbReference type="PANTHER" id="PTHR34315:SF1">
    <property type="entry name" value="INTRADIOL RING-CLEAVAGE DIOXYGENASES DOMAIN-CONTAINING PROTEIN-RELATED"/>
    <property type="match status" value="1"/>
</dbReference>
<accession>A0A6G1HGG2</accession>
<dbReference type="OrthoDB" id="121380at2759"/>
<evidence type="ECO:0000313" key="3">
    <source>
        <dbReference type="EMBL" id="KAF1992245.1"/>
    </source>
</evidence>
<keyword evidence="3" id="KW-0223">Dioxygenase</keyword>
<name>A0A6G1HGG2_9PEZI</name>
<dbReference type="PANTHER" id="PTHR34315">
    <property type="match status" value="1"/>
</dbReference>
<dbReference type="InterPro" id="IPR015889">
    <property type="entry name" value="Intradiol_dOase_core"/>
</dbReference>
<dbReference type="InterPro" id="IPR000627">
    <property type="entry name" value="Intradiol_dOase_C"/>
</dbReference>
<keyword evidence="4" id="KW-1185">Reference proteome</keyword>
<dbReference type="CDD" id="cd03457">
    <property type="entry name" value="intradiol_dioxygenase_like"/>
    <property type="match status" value="1"/>
</dbReference>
<evidence type="ECO:0000313" key="4">
    <source>
        <dbReference type="Proteomes" id="UP000800041"/>
    </source>
</evidence>
<dbReference type="Proteomes" id="UP000800041">
    <property type="component" value="Unassembled WGS sequence"/>
</dbReference>
<proteinExistence type="predicted"/>
<evidence type="ECO:0000256" key="1">
    <source>
        <dbReference type="SAM" id="MobiDB-lite"/>
    </source>
</evidence>
<protein>
    <submittedName>
        <fullName evidence="3">Extracellular dioxygenase-like protein</fullName>
    </submittedName>
</protein>
<dbReference type="GO" id="GO:0016702">
    <property type="term" value="F:oxidoreductase activity, acting on single donors with incorporation of molecular oxygen, incorporation of two atoms of oxygen"/>
    <property type="evidence" value="ECO:0007669"/>
    <property type="project" value="InterPro"/>
</dbReference>
<feature type="compositionally biased region" description="Pro residues" evidence="1">
    <location>
        <begin position="326"/>
        <end position="337"/>
    </location>
</feature>
<reference evidence="3" key="1">
    <citation type="journal article" date="2020" name="Stud. Mycol.">
        <title>101 Dothideomycetes genomes: a test case for predicting lifestyles and emergence of pathogens.</title>
        <authorList>
            <person name="Haridas S."/>
            <person name="Albert R."/>
            <person name="Binder M."/>
            <person name="Bloem J."/>
            <person name="Labutti K."/>
            <person name="Salamov A."/>
            <person name="Andreopoulos B."/>
            <person name="Baker S."/>
            <person name="Barry K."/>
            <person name="Bills G."/>
            <person name="Bluhm B."/>
            <person name="Cannon C."/>
            <person name="Castanera R."/>
            <person name="Culley D."/>
            <person name="Daum C."/>
            <person name="Ezra D."/>
            <person name="Gonzalez J."/>
            <person name="Henrissat B."/>
            <person name="Kuo A."/>
            <person name="Liang C."/>
            <person name="Lipzen A."/>
            <person name="Lutzoni F."/>
            <person name="Magnuson J."/>
            <person name="Mondo S."/>
            <person name="Nolan M."/>
            <person name="Ohm R."/>
            <person name="Pangilinan J."/>
            <person name="Park H.-J."/>
            <person name="Ramirez L."/>
            <person name="Alfaro M."/>
            <person name="Sun H."/>
            <person name="Tritt A."/>
            <person name="Yoshinaga Y."/>
            <person name="Zwiers L.-H."/>
            <person name="Turgeon B."/>
            <person name="Goodwin S."/>
            <person name="Spatafora J."/>
            <person name="Crous P."/>
            <person name="Grigoriev I."/>
        </authorList>
    </citation>
    <scope>NUCLEOTIDE SEQUENCE</scope>
    <source>
        <strain evidence="3">CBS 113979</strain>
    </source>
</reference>
<dbReference type="AlphaFoldDB" id="A0A6G1HGG2"/>
<dbReference type="Pfam" id="PF00775">
    <property type="entry name" value="Dioxygenase_C"/>
    <property type="match status" value="1"/>
</dbReference>
<keyword evidence="3" id="KW-0560">Oxidoreductase</keyword>
<organism evidence="3 4">
    <name type="scientific">Aulographum hederae CBS 113979</name>
    <dbReference type="NCBI Taxonomy" id="1176131"/>
    <lineage>
        <taxon>Eukaryota</taxon>
        <taxon>Fungi</taxon>
        <taxon>Dikarya</taxon>
        <taxon>Ascomycota</taxon>
        <taxon>Pezizomycotina</taxon>
        <taxon>Dothideomycetes</taxon>
        <taxon>Pleosporomycetidae</taxon>
        <taxon>Aulographales</taxon>
        <taxon>Aulographaceae</taxon>
    </lineage>
</organism>
<evidence type="ECO:0000259" key="2">
    <source>
        <dbReference type="Pfam" id="PF00775"/>
    </source>
</evidence>
<dbReference type="GO" id="GO:0008199">
    <property type="term" value="F:ferric iron binding"/>
    <property type="evidence" value="ECO:0007669"/>
    <property type="project" value="InterPro"/>
</dbReference>
<dbReference type="EMBL" id="ML977137">
    <property type="protein sequence ID" value="KAF1992245.1"/>
    <property type="molecule type" value="Genomic_DNA"/>
</dbReference>
<dbReference type="Gene3D" id="2.60.130.10">
    <property type="entry name" value="Aromatic compound dioxygenase"/>
    <property type="match status" value="1"/>
</dbReference>